<dbReference type="VEuPathDB" id="MicrosporidiaDB:M970_070460"/>
<dbReference type="PANTHER" id="PTHR46430">
    <property type="entry name" value="PROTEIN SKT5-RELATED"/>
    <property type="match status" value="1"/>
</dbReference>
<organism evidence="2">
    <name type="scientific">Encephalitozoon cuniculi</name>
    <name type="common">Microsporidian parasite</name>
    <dbReference type="NCBI Taxonomy" id="6035"/>
    <lineage>
        <taxon>Eukaryota</taxon>
        <taxon>Fungi</taxon>
        <taxon>Fungi incertae sedis</taxon>
        <taxon>Microsporidia</taxon>
        <taxon>Unikaryonidae</taxon>
        <taxon>Encephalitozoon</taxon>
    </lineage>
</organism>
<proteinExistence type="predicted"/>
<dbReference type="SMART" id="SM00671">
    <property type="entry name" value="SEL1"/>
    <property type="match status" value="7"/>
</dbReference>
<accession>M1KAJ2</accession>
<evidence type="ECO:0000313" key="2">
    <source>
        <dbReference type="EMBL" id="AGE96357.1"/>
    </source>
</evidence>
<gene>
    <name evidence="2" type="ORF">ECU07_0510</name>
</gene>
<dbReference type="SUPFAM" id="SSF81901">
    <property type="entry name" value="HCP-like"/>
    <property type="match status" value="1"/>
</dbReference>
<reference evidence="2" key="1">
    <citation type="journal article" date="2013" name="Eukaryot. Cell">
        <title>Extremely Reduced Levels of Heterozygosity in the Vertebrate Pathogen Encephalitozoon cuniculi.</title>
        <authorList>
            <person name="Selman M."/>
            <person name="Sak B."/>
            <person name="Kvac M."/>
            <person name="Farinelli L."/>
            <person name="Weiss L.M."/>
            <person name="Corradi N."/>
        </authorList>
    </citation>
    <scope>NUCLEOTIDE SEQUENCE</scope>
</reference>
<dbReference type="Gene3D" id="1.25.40.10">
    <property type="entry name" value="Tetratricopeptide repeat domain"/>
    <property type="match status" value="2"/>
</dbReference>
<dbReference type="InterPro" id="IPR051726">
    <property type="entry name" value="Chitin_Synth_Reg"/>
</dbReference>
<keyword evidence="1" id="KW-0677">Repeat</keyword>
<dbReference type="AlphaFoldDB" id="M1KAJ2"/>
<dbReference type="InterPro" id="IPR006597">
    <property type="entry name" value="Sel1-like"/>
</dbReference>
<dbReference type="VEuPathDB" id="MicrosporidiaDB:AEWQ_070470"/>
<sequence>MGLENQSRFTGHLFICIGSLAGKRTAYADSRMSFAQSSDFTCNESLLEEAIGSNREEQSIWNPVLEPVLMGEAGDGMAGEPQDDTEEDVGDVLAALGHFVRKIEDERGDSRKIFPGNSLSVERALKHLTEKQRLSIRGLLGRYTLSPTIQALSPMPRSEMHYYLGLSHEKGLFGVRRSHRRAFEHYIIAAQLGSPAGTFRVAQCYEKGIGKKRNMRNALHFYRCAAKLGLVEAMHTYGVIILFGEVGDGTDLEIGVFYLRLAAKKASHAYPYALYDLGRCYEGGKGPDIISPDDSYAFKLYLKGASLDCPNCQFRVARCLEAGEMGQEKDVARAVEWYAKATDLGQSDAQLRLSVLFLNGLENVVERNYKLGFRLGLKAAARENISAAYLVSDCYEQGVGVKKNTLLARWWSRIAGELRMAQGEPPVERVMMVISDEDSGIEQLDFEDGMAAGLIKAQ</sequence>
<dbReference type="EMBL" id="KC513617">
    <property type="protein sequence ID" value="AGE96357.1"/>
    <property type="molecule type" value="Genomic_DNA"/>
</dbReference>
<dbReference type="InterPro" id="IPR011990">
    <property type="entry name" value="TPR-like_helical_dom_sf"/>
</dbReference>
<protein>
    <submittedName>
        <fullName evidence="2">Uncharacterized protein</fullName>
    </submittedName>
</protein>
<dbReference type="PANTHER" id="PTHR46430:SF1">
    <property type="entry name" value="CHITIN SYNTHASE REGULATOR SKT5-RELATED"/>
    <property type="match status" value="1"/>
</dbReference>
<dbReference type="VEuPathDB" id="MicrosporidiaDB:ECU07_0510"/>
<dbReference type="Pfam" id="PF08238">
    <property type="entry name" value="Sel1"/>
    <property type="match status" value="7"/>
</dbReference>
<evidence type="ECO:0000256" key="1">
    <source>
        <dbReference type="ARBA" id="ARBA00022737"/>
    </source>
</evidence>
<dbReference type="VEuPathDB" id="MicrosporidiaDB:AEWR_070460"/>
<name>M1KAJ2_ENCCN</name>
<dbReference type="VEuPathDB" id="MicrosporidiaDB:AEWD_070470"/>